<dbReference type="InterPro" id="IPR029039">
    <property type="entry name" value="Flavoprotein-like_sf"/>
</dbReference>
<dbReference type="PROSITE" id="PS50902">
    <property type="entry name" value="FLAVODOXIN_LIKE"/>
    <property type="match status" value="1"/>
</dbReference>
<dbReference type="GO" id="GO:0010181">
    <property type="term" value="F:FMN binding"/>
    <property type="evidence" value="ECO:0007669"/>
    <property type="project" value="InterPro"/>
</dbReference>
<evidence type="ECO:0000256" key="3">
    <source>
        <dbReference type="ARBA" id="ARBA00005267"/>
    </source>
</evidence>
<evidence type="ECO:0000313" key="12">
    <source>
        <dbReference type="Proteomes" id="UP000321773"/>
    </source>
</evidence>
<keyword evidence="7" id="KW-0249">Electron transport</keyword>
<evidence type="ECO:0000256" key="7">
    <source>
        <dbReference type="ARBA" id="ARBA00022982"/>
    </source>
</evidence>
<dbReference type="STRING" id="306541.SAMN05421668_11324"/>
<comment type="cofactor">
    <cofactor evidence="1">
        <name>FMN</name>
        <dbReference type="ChEBI" id="CHEBI:58210"/>
    </cofactor>
</comment>
<evidence type="ECO:0000259" key="8">
    <source>
        <dbReference type="PROSITE" id="PS50902"/>
    </source>
</evidence>
<dbReference type="OrthoDB" id="9790745at2"/>
<proteinExistence type="inferred from homology"/>
<dbReference type="PANTHER" id="PTHR42809">
    <property type="entry name" value="FLAVODOXIN 2"/>
    <property type="match status" value="1"/>
</dbReference>
<organism evidence="10 11">
    <name type="scientific">Halolactibacillus miurensis</name>
    <dbReference type="NCBI Taxonomy" id="306541"/>
    <lineage>
        <taxon>Bacteria</taxon>
        <taxon>Bacillati</taxon>
        <taxon>Bacillota</taxon>
        <taxon>Bacilli</taxon>
        <taxon>Bacillales</taxon>
        <taxon>Bacillaceae</taxon>
        <taxon>Halolactibacillus</taxon>
    </lineage>
</organism>
<reference evidence="10 11" key="1">
    <citation type="submission" date="2016-10" db="EMBL/GenBank/DDBJ databases">
        <authorList>
            <person name="de Groot N.N."/>
        </authorList>
    </citation>
    <scope>NUCLEOTIDE SEQUENCE [LARGE SCALE GENOMIC DNA]</scope>
    <source>
        <strain evidence="10 11">DSM 17074</strain>
    </source>
</reference>
<evidence type="ECO:0000256" key="4">
    <source>
        <dbReference type="ARBA" id="ARBA00022448"/>
    </source>
</evidence>
<dbReference type="Pfam" id="PF00258">
    <property type="entry name" value="Flavodoxin_1"/>
    <property type="match status" value="1"/>
</dbReference>
<protein>
    <submittedName>
        <fullName evidence="10">Flavodoxin I</fullName>
    </submittedName>
    <submittedName>
        <fullName evidence="9">Flavodoxin-2</fullName>
    </submittedName>
</protein>
<comment type="function">
    <text evidence="2">Low-potential electron donor to a number of redox enzymes.</text>
</comment>
<dbReference type="InterPro" id="IPR050619">
    <property type="entry name" value="Flavodoxin"/>
</dbReference>
<dbReference type="GO" id="GO:0016651">
    <property type="term" value="F:oxidoreductase activity, acting on NAD(P)H"/>
    <property type="evidence" value="ECO:0007669"/>
    <property type="project" value="UniProtKB-ARBA"/>
</dbReference>
<reference evidence="9 12" key="2">
    <citation type="submission" date="2019-07" db="EMBL/GenBank/DDBJ databases">
        <title>Whole genome shotgun sequence of Halolactibacillus miurensis NBRC 100873.</title>
        <authorList>
            <person name="Hosoyama A."/>
            <person name="Uohara A."/>
            <person name="Ohji S."/>
            <person name="Ichikawa N."/>
        </authorList>
    </citation>
    <scope>NUCLEOTIDE SEQUENCE [LARGE SCALE GENOMIC DNA]</scope>
    <source>
        <strain evidence="9 12">NBRC 100873</strain>
    </source>
</reference>
<dbReference type="EMBL" id="BJWJ01000011">
    <property type="protein sequence ID" value="GEM04350.1"/>
    <property type="molecule type" value="Genomic_DNA"/>
</dbReference>
<sequence>MHACLIYTSITGNTKAVMEMIYNALNQSDITPQLTHVRDLDFETLQHYDYIIVGTYTFGNGDIPREMMPLYEYLSQTNLRYVRSAIVGTGDRFYPYFCGAVDRFVEPMQQQTDLRVTLKVELYPEQKDRDKIPRLIASLTR</sequence>
<evidence type="ECO:0000313" key="11">
    <source>
        <dbReference type="Proteomes" id="UP000199139"/>
    </source>
</evidence>
<dbReference type="RefSeq" id="WP_062321129.1">
    <property type="nucleotide sequence ID" value="NZ_BJWJ01000011.1"/>
</dbReference>
<evidence type="ECO:0000313" key="10">
    <source>
        <dbReference type="EMBL" id="SFS85193.1"/>
    </source>
</evidence>
<keyword evidence="6" id="KW-0288">FMN</keyword>
<evidence type="ECO:0000256" key="2">
    <source>
        <dbReference type="ARBA" id="ARBA00003297"/>
    </source>
</evidence>
<evidence type="ECO:0000256" key="5">
    <source>
        <dbReference type="ARBA" id="ARBA00022630"/>
    </source>
</evidence>
<keyword evidence="5" id="KW-0285">Flavoprotein</keyword>
<accession>A0A1I6T7T1</accession>
<dbReference type="AlphaFoldDB" id="A0A1I6T7T1"/>
<dbReference type="Proteomes" id="UP000321773">
    <property type="component" value="Unassembled WGS sequence"/>
</dbReference>
<evidence type="ECO:0000313" key="9">
    <source>
        <dbReference type="EMBL" id="GEM04350.1"/>
    </source>
</evidence>
<name>A0A1I6T7T1_9BACI</name>
<dbReference type="Gene3D" id="3.40.50.360">
    <property type="match status" value="1"/>
</dbReference>
<dbReference type="SUPFAM" id="SSF52218">
    <property type="entry name" value="Flavoproteins"/>
    <property type="match status" value="1"/>
</dbReference>
<dbReference type="Proteomes" id="UP000199139">
    <property type="component" value="Unassembled WGS sequence"/>
</dbReference>
<comment type="similarity">
    <text evidence="3">Belongs to the flavodoxin family.</text>
</comment>
<dbReference type="EMBL" id="FPAI01000013">
    <property type="protein sequence ID" value="SFS85193.1"/>
    <property type="molecule type" value="Genomic_DNA"/>
</dbReference>
<gene>
    <name evidence="9" type="primary">ykuP</name>
    <name evidence="9" type="ORF">HMI01_13380</name>
    <name evidence="10" type="ORF">SAMN05421668_11324</name>
</gene>
<dbReference type="InterPro" id="IPR008254">
    <property type="entry name" value="Flavodoxin/NO_synth"/>
</dbReference>
<evidence type="ECO:0000256" key="1">
    <source>
        <dbReference type="ARBA" id="ARBA00001917"/>
    </source>
</evidence>
<keyword evidence="4" id="KW-0813">Transport</keyword>
<evidence type="ECO:0000256" key="6">
    <source>
        <dbReference type="ARBA" id="ARBA00022643"/>
    </source>
</evidence>
<feature type="domain" description="Flavodoxin-like" evidence="8">
    <location>
        <begin position="3"/>
        <end position="140"/>
    </location>
</feature>
<dbReference type="PANTHER" id="PTHR42809:SF1">
    <property type="entry name" value="FLAVODOXIN 1"/>
    <property type="match status" value="1"/>
</dbReference>
<keyword evidence="12" id="KW-1185">Reference proteome</keyword>